<dbReference type="PANTHER" id="PTHR47506">
    <property type="entry name" value="TRANSCRIPTIONAL REGULATORY PROTEIN"/>
    <property type="match status" value="1"/>
</dbReference>
<feature type="DNA-binding region" description="H-T-H motif" evidence="4">
    <location>
        <begin position="25"/>
        <end position="44"/>
    </location>
</feature>
<evidence type="ECO:0000256" key="4">
    <source>
        <dbReference type="PROSITE-ProRule" id="PRU00335"/>
    </source>
</evidence>
<accession>A0A2T0RYZ4</accession>
<proteinExistence type="predicted"/>
<dbReference type="Proteomes" id="UP000239480">
    <property type="component" value="Unassembled WGS sequence"/>
</dbReference>
<dbReference type="PROSITE" id="PS50977">
    <property type="entry name" value="HTH_TETR_2"/>
    <property type="match status" value="1"/>
</dbReference>
<evidence type="ECO:0000313" key="7">
    <source>
        <dbReference type="Proteomes" id="UP000239480"/>
    </source>
</evidence>
<comment type="caution">
    <text evidence="6">The sequence shown here is derived from an EMBL/GenBank/DDBJ whole genome shotgun (WGS) entry which is preliminary data.</text>
</comment>
<evidence type="ECO:0000313" key="6">
    <source>
        <dbReference type="EMBL" id="PRY26387.1"/>
    </source>
</evidence>
<gene>
    <name evidence="6" type="ORF">CLV78_101482</name>
</gene>
<evidence type="ECO:0000256" key="1">
    <source>
        <dbReference type="ARBA" id="ARBA00023015"/>
    </source>
</evidence>
<evidence type="ECO:0000256" key="3">
    <source>
        <dbReference type="ARBA" id="ARBA00023163"/>
    </source>
</evidence>
<keyword evidence="7" id="KW-1185">Reference proteome</keyword>
<dbReference type="PANTHER" id="PTHR47506:SF1">
    <property type="entry name" value="HTH-TYPE TRANSCRIPTIONAL REGULATOR YJDC"/>
    <property type="match status" value="1"/>
</dbReference>
<sequence length="204" mass="22302">MMDREKIILDAAVRVFSRYGVKRSSMHDLASEAGVSRQTLYNAFSSKNDILRRLIRVYADEGVDEIRSGLGAAQGLSERLDLAFRKIALEPYDLIASSPNAEDIVEGFNASSQQELAVAEERFRSVIEEILKPYEASLAAAGFSLPALSDFVQRSAKAAKKGARDRDHLVQLLGTLRDMCLVVVGEKTGREGRAGAPGSLRSEV</sequence>
<dbReference type="PRINTS" id="PR00455">
    <property type="entry name" value="HTHTETR"/>
</dbReference>
<dbReference type="AlphaFoldDB" id="A0A2T0RYZ4"/>
<organism evidence="6 7">
    <name type="scientific">Aliiruegeria haliotis</name>
    <dbReference type="NCBI Taxonomy" id="1280846"/>
    <lineage>
        <taxon>Bacteria</taxon>
        <taxon>Pseudomonadati</taxon>
        <taxon>Pseudomonadota</taxon>
        <taxon>Alphaproteobacteria</taxon>
        <taxon>Rhodobacterales</taxon>
        <taxon>Roseobacteraceae</taxon>
        <taxon>Aliiruegeria</taxon>
    </lineage>
</organism>
<evidence type="ECO:0000256" key="2">
    <source>
        <dbReference type="ARBA" id="ARBA00023125"/>
    </source>
</evidence>
<dbReference type="SUPFAM" id="SSF46689">
    <property type="entry name" value="Homeodomain-like"/>
    <property type="match status" value="1"/>
</dbReference>
<keyword evidence="2 4" id="KW-0238">DNA-binding</keyword>
<evidence type="ECO:0000259" key="5">
    <source>
        <dbReference type="PROSITE" id="PS50977"/>
    </source>
</evidence>
<feature type="domain" description="HTH tetR-type" evidence="5">
    <location>
        <begin position="2"/>
        <end position="62"/>
    </location>
</feature>
<dbReference type="Gene3D" id="1.10.357.10">
    <property type="entry name" value="Tetracycline Repressor, domain 2"/>
    <property type="match status" value="1"/>
</dbReference>
<dbReference type="Pfam" id="PF00440">
    <property type="entry name" value="TetR_N"/>
    <property type="match status" value="1"/>
</dbReference>
<reference evidence="6 7" key="1">
    <citation type="submission" date="2018-03" db="EMBL/GenBank/DDBJ databases">
        <title>Genomic Encyclopedia of Archaeal and Bacterial Type Strains, Phase II (KMG-II): from individual species to whole genera.</title>
        <authorList>
            <person name="Goeker M."/>
        </authorList>
    </citation>
    <scope>NUCLEOTIDE SEQUENCE [LARGE SCALE GENOMIC DNA]</scope>
    <source>
        <strain evidence="6 7">DSM 29328</strain>
    </source>
</reference>
<keyword evidence="3" id="KW-0804">Transcription</keyword>
<dbReference type="GO" id="GO:0003677">
    <property type="term" value="F:DNA binding"/>
    <property type="evidence" value="ECO:0007669"/>
    <property type="project" value="UniProtKB-UniRule"/>
</dbReference>
<keyword evidence="1" id="KW-0805">Transcription regulation</keyword>
<dbReference type="InterPro" id="IPR009057">
    <property type="entry name" value="Homeodomain-like_sf"/>
</dbReference>
<protein>
    <submittedName>
        <fullName evidence="6">TetR family transcriptional regulator</fullName>
    </submittedName>
</protein>
<dbReference type="EMBL" id="PVTD01000001">
    <property type="protein sequence ID" value="PRY26387.1"/>
    <property type="molecule type" value="Genomic_DNA"/>
</dbReference>
<dbReference type="InterPro" id="IPR001647">
    <property type="entry name" value="HTH_TetR"/>
</dbReference>
<name>A0A2T0RYZ4_9RHOB</name>